<comment type="caution">
    <text evidence="2">The sequence shown here is derived from an EMBL/GenBank/DDBJ whole genome shotgun (WGS) entry which is preliminary data.</text>
</comment>
<dbReference type="Pfam" id="PF00206">
    <property type="entry name" value="Lyase_1"/>
    <property type="match status" value="1"/>
</dbReference>
<dbReference type="PANTHER" id="PTHR43814">
    <property type="entry name" value="ARGININOSUCCINATE LYASE"/>
    <property type="match status" value="1"/>
</dbReference>
<dbReference type="InterPro" id="IPR009049">
    <property type="entry name" value="Argininosuccinate_lyase"/>
</dbReference>
<dbReference type="GO" id="GO:0042450">
    <property type="term" value="P:L-arginine biosynthetic process via ornithine"/>
    <property type="evidence" value="ECO:0007669"/>
    <property type="project" value="InterPro"/>
</dbReference>
<dbReference type="GO" id="GO:0005829">
    <property type="term" value="C:cytosol"/>
    <property type="evidence" value="ECO:0007669"/>
    <property type="project" value="TreeGrafter"/>
</dbReference>
<evidence type="ECO:0000313" key="3">
    <source>
        <dbReference type="Proteomes" id="UP000469462"/>
    </source>
</evidence>
<dbReference type="RefSeq" id="WP_139687515.1">
    <property type="nucleotide sequence ID" value="NZ_WEHW01000032.1"/>
</dbReference>
<dbReference type="PRINTS" id="PR00145">
    <property type="entry name" value="ARGSUCLYASE"/>
</dbReference>
<dbReference type="PANTHER" id="PTHR43814:SF1">
    <property type="entry name" value="ARGININOSUCCINATE LYASE"/>
    <property type="match status" value="1"/>
</dbReference>
<dbReference type="SUPFAM" id="SSF48557">
    <property type="entry name" value="L-aspartase-like"/>
    <property type="match status" value="1"/>
</dbReference>
<dbReference type="EMBL" id="WEHW01000032">
    <property type="protein sequence ID" value="KAB7650653.1"/>
    <property type="molecule type" value="Genomic_DNA"/>
</dbReference>
<name>A0AAI9SBD9_9BURK</name>
<dbReference type="Gene3D" id="1.20.200.10">
    <property type="entry name" value="Fumarase/aspartase (Central domain)"/>
    <property type="match status" value="1"/>
</dbReference>
<protein>
    <submittedName>
        <fullName evidence="2">Arginase</fullName>
    </submittedName>
</protein>
<dbReference type="InterPro" id="IPR008948">
    <property type="entry name" value="L-Aspartase-like"/>
</dbReference>
<sequence length="493" mass="53664">MLGMHMGQVPNPKGNAVAELPDHDTEYWLLRINRASIAANAEAGLLDRVLARRIRAGLDDMEREAGEKDAVRDELYITFEPKLLARCGMEASVLHVGRSSQDILATANAALNLEHLLWLGDAVREVLNALLDAARREKDAVVPAYTNGVQAQPNYWSHYLLAQSEVFGRDAERIFECRGRFDRSPMGSCVLNGTGWPLPAERMAELLGFSAVAANAFDAGQCAGNDLPLEASQIVASLMIHVSAFIADFMAQYSNPRPWILIESANGIYRSSAMPQKRNPGIVNDCRRDAGLVIGEAQGVMMRLMNLPLGMPDARDARSMAALLEDAAVVLRTLAGIIRSLRVNHERALEELNADWTCTQEIADQLVRRGGLDFRRAHGFASAFVTEAKKTGLTPATAGRDAFEALWEAFRSKEGNSDLPASFPLSDSSLAAALDPTVILAHRATPGSASPSEIEKGFIRAENRIRDISARTEIALAETRKSEARLEAALAAL</sequence>
<dbReference type="Gene3D" id="1.10.275.10">
    <property type="entry name" value="Fumarase/aspartase (N-terminal domain)"/>
    <property type="match status" value="1"/>
</dbReference>
<keyword evidence="3" id="KW-1185">Reference proteome</keyword>
<evidence type="ECO:0000313" key="2">
    <source>
        <dbReference type="EMBL" id="KAB7650653.1"/>
    </source>
</evidence>
<organism evidence="2 3">
    <name type="scientific">Sutterella seckii</name>
    <dbReference type="NCBI Taxonomy" id="1944635"/>
    <lineage>
        <taxon>Bacteria</taxon>
        <taxon>Pseudomonadati</taxon>
        <taxon>Pseudomonadota</taxon>
        <taxon>Betaproteobacteria</taxon>
        <taxon>Burkholderiales</taxon>
        <taxon>Sutterellaceae</taxon>
        <taxon>Sutterella</taxon>
    </lineage>
</organism>
<dbReference type="InterPro" id="IPR024083">
    <property type="entry name" value="Fumarase/histidase_N"/>
</dbReference>
<reference evidence="2 3" key="1">
    <citation type="submission" date="2019-10" db="EMBL/GenBank/DDBJ databases">
        <title>Genome diversity of Sutterella seckii.</title>
        <authorList>
            <person name="Chaplin A.V."/>
            <person name="Sokolova S.R."/>
            <person name="Mosin K.A."/>
            <person name="Ivanova E.L."/>
            <person name="Kochetkova T.O."/>
            <person name="Goltsov A.Y."/>
            <person name="Trofimov D.Y."/>
            <person name="Efimov B.A."/>
        </authorList>
    </citation>
    <scope>NUCLEOTIDE SEQUENCE [LARGE SCALE GENOMIC DNA]</scope>
    <source>
        <strain evidence="2 3">ASD3426</strain>
    </source>
</reference>
<evidence type="ECO:0000259" key="1">
    <source>
        <dbReference type="Pfam" id="PF00206"/>
    </source>
</evidence>
<dbReference type="GO" id="GO:0004056">
    <property type="term" value="F:argininosuccinate lyase activity"/>
    <property type="evidence" value="ECO:0007669"/>
    <property type="project" value="InterPro"/>
</dbReference>
<gene>
    <name evidence="2" type="ORF">GBM96_08280</name>
</gene>
<dbReference type="AlphaFoldDB" id="A0AAI9SBD9"/>
<dbReference type="Proteomes" id="UP000469462">
    <property type="component" value="Unassembled WGS sequence"/>
</dbReference>
<accession>A0AAI9SBD9</accession>
<dbReference type="Gene3D" id="1.10.40.30">
    <property type="entry name" value="Fumarase/aspartase (C-terminal domain)"/>
    <property type="match status" value="1"/>
</dbReference>
<feature type="domain" description="Fumarate lyase N-terminal" evidence="1">
    <location>
        <begin position="90"/>
        <end position="295"/>
    </location>
</feature>
<proteinExistence type="predicted"/>
<dbReference type="InterPro" id="IPR022761">
    <property type="entry name" value="Fumarate_lyase_N"/>
</dbReference>